<evidence type="ECO:0000313" key="2">
    <source>
        <dbReference type="Proteomes" id="UP000232883"/>
    </source>
</evidence>
<keyword evidence="2" id="KW-1185">Reference proteome</keyword>
<accession>A0A2K8YU94</accession>
<dbReference type="EMBL" id="CP025096">
    <property type="protein sequence ID" value="AUD01215.1"/>
    <property type="molecule type" value="Genomic_DNA"/>
</dbReference>
<gene>
    <name evidence="1" type="ORF">CWM47_04930</name>
</gene>
<organism evidence="1 2">
    <name type="scientific">Spirosoma pollinicola</name>
    <dbReference type="NCBI Taxonomy" id="2057025"/>
    <lineage>
        <taxon>Bacteria</taxon>
        <taxon>Pseudomonadati</taxon>
        <taxon>Bacteroidota</taxon>
        <taxon>Cytophagia</taxon>
        <taxon>Cytophagales</taxon>
        <taxon>Cytophagaceae</taxon>
        <taxon>Spirosoma</taxon>
    </lineage>
</organism>
<protein>
    <submittedName>
        <fullName evidence="1">Uncharacterized protein</fullName>
    </submittedName>
</protein>
<dbReference type="Proteomes" id="UP000232883">
    <property type="component" value="Chromosome"/>
</dbReference>
<proteinExistence type="predicted"/>
<dbReference type="KEGG" id="spir:CWM47_04930"/>
<reference evidence="1 2" key="1">
    <citation type="submission" date="2017-11" db="EMBL/GenBank/DDBJ databases">
        <title>Taxonomic description and genome sequences of Spirosoma HA7 sp. nov., isolated from pollen microhabitat of Corylus avellana.</title>
        <authorList>
            <person name="Ambika Manirajan B."/>
            <person name="Suarez C."/>
            <person name="Ratering S."/>
            <person name="Geissler-Plaum R."/>
            <person name="Cardinale M."/>
            <person name="Sylvia S."/>
        </authorList>
    </citation>
    <scope>NUCLEOTIDE SEQUENCE [LARGE SCALE GENOMIC DNA]</scope>
    <source>
        <strain evidence="1 2">HA7</strain>
    </source>
</reference>
<evidence type="ECO:0000313" key="1">
    <source>
        <dbReference type="EMBL" id="AUD01215.1"/>
    </source>
</evidence>
<name>A0A2K8YU94_9BACT</name>
<dbReference type="AlphaFoldDB" id="A0A2K8YU94"/>
<sequence length="66" mass="7337">MAFLLSAESWLVEFQSYLISSFTLSAENGSPNLPDRSVQPVARTLTLKHFLGLHPTTMSVDDEQVI</sequence>